<feature type="transmembrane region" description="Helical" evidence="5">
    <location>
        <begin position="197"/>
        <end position="219"/>
    </location>
</feature>
<dbReference type="STRING" id="225164.V4A113"/>
<protein>
    <recommendedName>
        <fullName evidence="8">Zinc/iron permease</fullName>
    </recommendedName>
</protein>
<reference evidence="6 7" key="1">
    <citation type="journal article" date="2013" name="Nature">
        <title>Insights into bilaterian evolution from three spiralian genomes.</title>
        <authorList>
            <person name="Simakov O."/>
            <person name="Marletaz F."/>
            <person name="Cho S.J."/>
            <person name="Edsinger-Gonzales E."/>
            <person name="Havlak P."/>
            <person name="Hellsten U."/>
            <person name="Kuo D.H."/>
            <person name="Larsson T."/>
            <person name="Lv J."/>
            <person name="Arendt D."/>
            <person name="Savage R."/>
            <person name="Osoegawa K."/>
            <person name="de Jong P."/>
            <person name="Grimwood J."/>
            <person name="Chapman J.A."/>
            <person name="Shapiro H."/>
            <person name="Aerts A."/>
            <person name="Otillar R.P."/>
            <person name="Terry A.Y."/>
            <person name="Boore J.L."/>
            <person name="Grigoriev I.V."/>
            <person name="Lindberg D.R."/>
            <person name="Seaver E.C."/>
            <person name="Weisblat D.A."/>
            <person name="Putnam N.H."/>
            <person name="Rokhsar D.S."/>
        </authorList>
    </citation>
    <scope>NUCLEOTIDE SEQUENCE [LARGE SCALE GENOMIC DNA]</scope>
</reference>
<feature type="transmembrane region" description="Helical" evidence="5">
    <location>
        <begin position="86"/>
        <end position="107"/>
    </location>
</feature>
<accession>V4A113</accession>
<gene>
    <name evidence="6" type="ORF">LOTGIDRAFT_128233</name>
</gene>
<feature type="transmembrane region" description="Helical" evidence="5">
    <location>
        <begin position="165"/>
        <end position="185"/>
    </location>
</feature>
<organism evidence="6 7">
    <name type="scientific">Lottia gigantea</name>
    <name type="common">Giant owl limpet</name>
    <dbReference type="NCBI Taxonomy" id="225164"/>
    <lineage>
        <taxon>Eukaryota</taxon>
        <taxon>Metazoa</taxon>
        <taxon>Spiralia</taxon>
        <taxon>Lophotrochozoa</taxon>
        <taxon>Mollusca</taxon>
        <taxon>Gastropoda</taxon>
        <taxon>Patellogastropoda</taxon>
        <taxon>Lottioidea</taxon>
        <taxon>Lottiidae</taxon>
        <taxon>Lottia</taxon>
    </lineage>
</organism>
<evidence type="ECO:0008006" key="8">
    <source>
        <dbReference type="Google" id="ProtNLM"/>
    </source>
</evidence>
<feature type="transmembrane region" description="Helical" evidence="5">
    <location>
        <begin position="262"/>
        <end position="282"/>
    </location>
</feature>
<dbReference type="CTD" id="20232810"/>
<keyword evidence="2 5" id="KW-0812">Transmembrane</keyword>
<dbReference type="AlphaFoldDB" id="V4A113"/>
<dbReference type="Proteomes" id="UP000030746">
    <property type="component" value="Unassembled WGS sequence"/>
</dbReference>
<dbReference type="KEGG" id="lgi:LOTGIDRAFT_128233"/>
<dbReference type="OrthoDB" id="448280at2759"/>
<dbReference type="OMA" id="DYPFASM"/>
<dbReference type="HOGENOM" id="CLU_040462_1_0_1"/>
<dbReference type="PANTHER" id="PTHR11040">
    <property type="entry name" value="ZINC/IRON TRANSPORTER"/>
    <property type="match status" value="1"/>
</dbReference>
<proteinExistence type="predicted"/>
<dbReference type="GO" id="GO:0005385">
    <property type="term" value="F:zinc ion transmembrane transporter activity"/>
    <property type="evidence" value="ECO:0007669"/>
    <property type="project" value="TreeGrafter"/>
</dbReference>
<evidence type="ECO:0000256" key="1">
    <source>
        <dbReference type="ARBA" id="ARBA00004141"/>
    </source>
</evidence>
<dbReference type="RefSeq" id="XP_009062372.1">
    <property type="nucleotide sequence ID" value="XM_009064124.1"/>
</dbReference>
<dbReference type="PANTHER" id="PTHR11040:SF140">
    <property type="entry name" value="ZRT (ZRT), IRT- (IRT-) LIKE PROTEIN TRANSPORTER"/>
    <property type="match status" value="1"/>
</dbReference>
<sequence length="285" mass="31004">MEAVVAAKIAALFIVLVISVIFGNTPYWVLKRRQTPQGTRRRNLFIAIFNAFSGGVFLGTCLLHLMVEGREELEVAFSAYGVHIEYPLFEVLVAFGFFAITFIDFVAELCFHGSSSVILEDKKPKPPMAAVETSTIRAVLLLIALSFHTIFDGLAIGLQEQDADVWQVLVAISVHKGLVAFCLGHQLYQAYKERTKLAFILVQLFCLMSPIGIALGIIITSGNIDGGAQTMTSAVLQGIASGTFLYVTFFEILSTAFTHGQSIWNIVLASVGFAAMAAVKLLDSD</sequence>
<keyword evidence="7" id="KW-1185">Reference proteome</keyword>
<evidence type="ECO:0000313" key="6">
    <source>
        <dbReference type="EMBL" id="ESO86976.1"/>
    </source>
</evidence>
<dbReference type="GO" id="GO:0005886">
    <property type="term" value="C:plasma membrane"/>
    <property type="evidence" value="ECO:0007669"/>
    <property type="project" value="TreeGrafter"/>
</dbReference>
<evidence type="ECO:0000256" key="2">
    <source>
        <dbReference type="ARBA" id="ARBA00022692"/>
    </source>
</evidence>
<evidence type="ECO:0000313" key="7">
    <source>
        <dbReference type="Proteomes" id="UP000030746"/>
    </source>
</evidence>
<comment type="subcellular location">
    <subcellularLocation>
        <location evidence="1">Membrane</location>
        <topology evidence="1">Multi-pass membrane protein</topology>
    </subcellularLocation>
</comment>
<name>V4A113_LOTGI</name>
<evidence type="ECO:0000256" key="5">
    <source>
        <dbReference type="SAM" id="Phobius"/>
    </source>
</evidence>
<feature type="transmembrane region" description="Helical" evidence="5">
    <location>
        <begin position="231"/>
        <end position="250"/>
    </location>
</feature>
<dbReference type="GeneID" id="20232810"/>
<feature type="transmembrane region" description="Helical" evidence="5">
    <location>
        <begin position="6"/>
        <end position="23"/>
    </location>
</feature>
<evidence type="ECO:0000256" key="3">
    <source>
        <dbReference type="ARBA" id="ARBA00022989"/>
    </source>
</evidence>
<dbReference type="EMBL" id="KB202954">
    <property type="protein sequence ID" value="ESO86976.1"/>
    <property type="molecule type" value="Genomic_DNA"/>
</dbReference>
<feature type="transmembrane region" description="Helical" evidence="5">
    <location>
        <begin position="44"/>
        <end position="66"/>
    </location>
</feature>
<feature type="transmembrane region" description="Helical" evidence="5">
    <location>
        <begin position="138"/>
        <end position="159"/>
    </location>
</feature>
<dbReference type="InterPro" id="IPR003689">
    <property type="entry name" value="ZIP"/>
</dbReference>
<dbReference type="Pfam" id="PF02535">
    <property type="entry name" value="Zip"/>
    <property type="match status" value="2"/>
</dbReference>
<keyword evidence="3 5" id="KW-1133">Transmembrane helix</keyword>
<keyword evidence="4 5" id="KW-0472">Membrane</keyword>
<evidence type="ECO:0000256" key="4">
    <source>
        <dbReference type="ARBA" id="ARBA00023136"/>
    </source>
</evidence>